<dbReference type="EC" id="2.7.8.5" evidence="4 15"/>
<evidence type="ECO:0000256" key="4">
    <source>
        <dbReference type="ARBA" id="ARBA00013170"/>
    </source>
</evidence>
<dbReference type="Proteomes" id="UP000323337">
    <property type="component" value="Unassembled WGS sequence"/>
</dbReference>
<dbReference type="GO" id="GO:0046474">
    <property type="term" value="P:glycerophospholipid biosynthetic process"/>
    <property type="evidence" value="ECO:0007669"/>
    <property type="project" value="TreeGrafter"/>
</dbReference>
<comment type="similarity">
    <text evidence="3 16">Belongs to the CDP-alcohol phosphatidyltransferase class-I family.</text>
</comment>
<dbReference type="GO" id="GO:0008444">
    <property type="term" value="F:CDP-diacylglycerol-glycerol-3-phosphate 3-phosphatidyltransferase activity"/>
    <property type="evidence" value="ECO:0007669"/>
    <property type="project" value="UniProtKB-UniRule"/>
</dbReference>
<evidence type="ECO:0000256" key="13">
    <source>
        <dbReference type="ARBA" id="ARBA00023264"/>
    </source>
</evidence>
<evidence type="ECO:0000256" key="10">
    <source>
        <dbReference type="ARBA" id="ARBA00023098"/>
    </source>
</evidence>
<dbReference type="NCBIfam" id="TIGR00560">
    <property type="entry name" value="pgsA"/>
    <property type="match status" value="1"/>
</dbReference>
<feature type="transmembrane region" description="Helical" evidence="17">
    <location>
        <begin position="6"/>
        <end position="25"/>
    </location>
</feature>
<keyword evidence="12" id="KW-0594">Phospholipid biosynthesis</keyword>
<dbReference type="InterPro" id="IPR000462">
    <property type="entry name" value="CDP-OH_P_trans"/>
</dbReference>
<feature type="transmembrane region" description="Helical" evidence="17">
    <location>
        <begin position="32"/>
        <end position="52"/>
    </location>
</feature>
<comment type="catalytic activity">
    <reaction evidence="14">
        <text>a CDP-1,2-diacyl-sn-glycerol + sn-glycerol 3-phosphate = a 1,2-diacyl-sn-glycero-3-phospho-(1'-sn-glycero-3'-phosphate) + CMP + H(+)</text>
        <dbReference type="Rhea" id="RHEA:12593"/>
        <dbReference type="ChEBI" id="CHEBI:15378"/>
        <dbReference type="ChEBI" id="CHEBI:57597"/>
        <dbReference type="ChEBI" id="CHEBI:58332"/>
        <dbReference type="ChEBI" id="CHEBI:60110"/>
        <dbReference type="ChEBI" id="CHEBI:60377"/>
        <dbReference type="EC" id="2.7.8.5"/>
    </reaction>
</comment>
<dbReference type="PROSITE" id="PS00379">
    <property type="entry name" value="CDP_ALCOHOL_P_TRANSF"/>
    <property type="match status" value="1"/>
</dbReference>
<name>A0A5D0MQ64_FLESI</name>
<dbReference type="Pfam" id="PF01066">
    <property type="entry name" value="CDP-OH_P_transf"/>
    <property type="match status" value="1"/>
</dbReference>
<comment type="subcellular location">
    <subcellularLocation>
        <location evidence="1">Membrane</location>
        <topology evidence="1">Multi-pass membrane protein</topology>
    </subcellularLocation>
</comment>
<evidence type="ECO:0000256" key="2">
    <source>
        <dbReference type="ARBA" id="ARBA00005042"/>
    </source>
</evidence>
<evidence type="ECO:0000313" key="19">
    <source>
        <dbReference type="Proteomes" id="UP000323337"/>
    </source>
</evidence>
<dbReference type="GO" id="GO:0016020">
    <property type="term" value="C:membrane"/>
    <property type="evidence" value="ECO:0007669"/>
    <property type="project" value="UniProtKB-SubCell"/>
</dbReference>
<dbReference type="PANTHER" id="PTHR14269">
    <property type="entry name" value="CDP-DIACYLGLYCEROL--GLYCEROL-3-PHOSPHATE 3-PHOSPHATIDYLTRANSFERASE-RELATED"/>
    <property type="match status" value="1"/>
</dbReference>
<keyword evidence="6" id="KW-0444">Lipid biosynthesis</keyword>
<evidence type="ECO:0000256" key="7">
    <source>
        <dbReference type="ARBA" id="ARBA00022679"/>
    </source>
</evidence>
<feature type="transmembrane region" description="Helical" evidence="17">
    <location>
        <begin position="144"/>
        <end position="170"/>
    </location>
</feature>
<evidence type="ECO:0000256" key="12">
    <source>
        <dbReference type="ARBA" id="ARBA00023209"/>
    </source>
</evidence>
<dbReference type="AlphaFoldDB" id="A0A5D0MQ64"/>
<comment type="pathway">
    <text evidence="2">Phospholipid metabolism; phosphatidylglycerol biosynthesis; phosphatidylglycerol from CDP-diacylglycerol: step 1/2.</text>
</comment>
<sequence>MEKLPNQLTILRVILVPVFLILIFFDKNITNILAAFVFILASVTDFVDGFIARKYSIVSDFGKILDPIADKILVASAMISLVQLDRLSSIVVIILLSREFAVGALRDFASNRRIIIPAGFFGKIKTAFQMTALALLIYKNELYGINVFVIGKVLIYLSVIISVYSGFVYYRNFFRQKESNG</sequence>
<keyword evidence="10" id="KW-0443">Lipid metabolism</keyword>
<keyword evidence="7 16" id="KW-0808">Transferase</keyword>
<dbReference type="PANTHER" id="PTHR14269:SF62">
    <property type="entry name" value="CDP-DIACYLGLYCEROL--GLYCEROL-3-PHOSPHATE 3-PHOSPHATIDYLTRANSFERASE 1, CHLOROPLASTIC"/>
    <property type="match status" value="1"/>
</dbReference>
<proteinExistence type="inferred from homology"/>
<feature type="transmembrane region" description="Helical" evidence="17">
    <location>
        <begin position="118"/>
        <end position="138"/>
    </location>
</feature>
<dbReference type="Gene3D" id="1.20.120.1760">
    <property type="match status" value="1"/>
</dbReference>
<evidence type="ECO:0000256" key="6">
    <source>
        <dbReference type="ARBA" id="ARBA00022516"/>
    </source>
</evidence>
<evidence type="ECO:0000256" key="5">
    <source>
        <dbReference type="ARBA" id="ARBA00014944"/>
    </source>
</evidence>
<evidence type="ECO:0000256" key="9">
    <source>
        <dbReference type="ARBA" id="ARBA00022989"/>
    </source>
</evidence>
<keyword evidence="8 17" id="KW-0812">Transmembrane</keyword>
<keyword evidence="9 17" id="KW-1133">Transmembrane helix</keyword>
<evidence type="ECO:0000256" key="16">
    <source>
        <dbReference type="RuleBase" id="RU003750"/>
    </source>
</evidence>
<evidence type="ECO:0000256" key="8">
    <source>
        <dbReference type="ARBA" id="ARBA00022692"/>
    </source>
</evidence>
<dbReference type="InterPro" id="IPR050324">
    <property type="entry name" value="CDP-alcohol_PTase-I"/>
</dbReference>
<evidence type="ECO:0000256" key="11">
    <source>
        <dbReference type="ARBA" id="ARBA00023136"/>
    </source>
</evidence>
<comment type="caution">
    <text evidence="18">The sequence shown here is derived from an EMBL/GenBank/DDBJ whole genome shotgun (WGS) entry which is preliminary data.</text>
</comment>
<evidence type="ECO:0000256" key="1">
    <source>
        <dbReference type="ARBA" id="ARBA00004141"/>
    </source>
</evidence>
<keyword evidence="13" id="KW-1208">Phospholipid metabolism</keyword>
<dbReference type="RefSeq" id="WP_303701044.1">
    <property type="nucleotide sequence ID" value="NZ_VSIV01000140.1"/>
</dbReference>
<evidence type="ECO:0000256" key="14">
    <source>
        <dbReference type="ARBA" id="ARBA00048586"/>
    </source>
</evidence>
<dbReference type="InterPro" id="IPR004570">
    <property type="entry name" value="Phosphatidylglycerol_P_synth"/>
</dbReference>
<dbReference type="PIRSF" id="PIRSF000847">
    <property type="entry name" value="Phos_ph_gly_syn"/>
    <property type="match status" value="1"/>
</dbReference>
<gene>
    <name evidence="18" type="primary">pgsA</name>
    <name evidence="18" type="ORF">FXF49_06195</name>
</gene>
<reference evidence="18 19" key="1">
    <citation type="submission" date="2019-08" db="EMBL/GenBank/DDBJ databases">
        <title>Genomic characterization of a novel candidate phylum (ARYD3) from a high temperature, high salinity tertiary oil reservoir in north central Oklahoma, USA.</title>
        <authorList>
            <person name="Youssef N.H."/>
            <person name="Yadav A."/>
            <person name="Elshahed M.S."/>
        </authorList>
    </citation>
    <scope>NUCLEOTIDE SEQUENCE [LARGE SCALE GENOMIC DNA]</scope>
    <source>
        <strain evidence="18">ARYD1</strain>
    </source>
</reference>
<organism evidence="18 19">
    <name type="scientific">Flexistipes sinusarabici</name>
    <dbReference type="NCBI Taxonomy" id="2352"/>
    <lineage>
        <taxon>Bacteria</taxon>
        <taxon>Pseudomonadati</taxon>
        <taxon>Deferribacterota</taxon>
        <taxon>Deferribacteres</taxon>
        <taxon>Deferribacterales</taxon>
        <taxon>Flexistipitaceae</taxon>
        <taxon>Flexistipes</taxon>
    </lineage>
</organism>
<dbReference type="InterPro" id="IPR043130">
    <property type="entry name" value="CDP-OH_PTrfase_TM_dom"/>
</dbReference>
<evidence type="ECO:0000256" key="3">
    <source>
        <dbReference type="ARBA" id="ARBA00010441"/>
    </source>
</evidence>
<protein>
    <recommendedName>
        <fullName evidence="5 15">CDP-diacylglycerol--glycerol-3-phosphate 3-phosphatidyltransferase</fullName>
        <ecNumber evidence="4 15">2.7.8.5</ecNumber>
    </recommendedName>
</protein>
<feature type="transmembrane region" description="Helical" evidence="17">
    <location>
        <begin position="72"/>
        <end position="97"/>
    </location>
</feature>
<accession>A0A5D0MQ64</accession>
<evidence type="ECO:0000256" key="17">
    <source>
        <dbReference type="SAM" id="Phobius"/>
    </source>
</evidence>
<dbReference type="EMBL" id="VSIV01000140">
    <property type="protein sequence ID" value="TYB33498.1"/>
    <property type="molecule type" value="Genomic_DNA"/>
</dbReference>
<dbReference type="InterPro" id="IPR048254">
    <property type="entry name" value="CDP_ALCOHOL_P_TRANSF_CS"/>
</dbReference>
<evidence type="ECO:0000313" key="18">
    <source>
        <dbReference type="EMBL" id="TYB33498.1"/>
    </source>
</evidence>
<evidence type="ECO:0000256" key="15">
    <source>
        <dbReference type="NCBIfam" id="TIGR00560"/>
    </source>
</evidence>
<keyword evidence="11 17" id="KW-0472">Membrane</keyword>